<name>A0A914B5Q7_PATMI</name>
<dbReference type="OMA" id="WIMGNIV"/>
<dbReference type="Pfam" id="PF19798">
    <property type="entry name" value="Sulfotransfer_5"/>
    <property type="match status" value="1"/>
</dbReference>
<protein>
    <recommendedName>
        <fullName evidence="3">Sulfotransferase family protein</fullName>
    </recommendedName>
</protein>
<dbReference type="PANTHER" id="PTHR48312">
    <property type="match status" value="1"/>
</dbReference>
<dbReference type="EnsemblMetazoa" id="XM_038215648.1">
    <property type="protein sequence ID" value="XP_038071576.1"/>
    <property type="gene ID" value="LOC119740374"/>
</dbReference>
<dbReference type="GeneID" id="119740374"/>
<keyword evidence="2" id="KW-1185">Reference proteome</keyword>
<evidence type="ECO:0000313" key="1">
    <source>
        <dbReference type="EnsemblMetazoa" id="XP_038071576.1"/>
    </source>
</evidence>
<evidence type="ECO:0008006" key="3">
    <source>
        <dbReference type="Google" id="ProtNLM"/>
    </source>
</evidence>
<dbReference type="Proteomes" id="UP000887568">
    <property type="component" value="Unplaced"/>
</dbReference>
<accession>A0A914B5Q7</accession>
<dbReference type="InterPro" id="IPR027417">
    <property type="entry name" value="P-loop_NTPase"/>
</dbReference>
<dbReference type="RefSeq" id="XP_038071576.1">
    <property type="nucleotide sequence ID" value="XM_038215648.1"/>
</dbReference>
<dbReference type="OrthoDB" id="416710at2759"/>
<evidence type="ECO:0000313" key="2">
    <source>
        <dbReference type="Proteomes" id="UP000887568"/>
    </source>
</evidence>
<organism evidence="1 2">
    <name type="scientific">Patiria miniata</name>
    <name type="common">Bat star</name>
    <name type="synonym">Asterina miniata</name>
    <dbReference type="NCBI Taxonomy" id="46514"/>
    <lineage>
        <taxon>Eukaryota</taxon>
        <taxon>Metazoa</taxon>
        <taxon>Echinodermata</taxon>
        <taxon>Eleutherozoa</taxon>
        <taxon>Asterozoa</taxon>
        <taxon>Asteroidea</taxon>
        <taxon>Valvatacea</taxon>
        <taxon>Valvatida</taxon>
        <taxon>Asterinidae</taxon>
        <taxon>Patiria</taxon>
    </lineage>
</organism>
<reference evidence="1" key="1">
    <citation type="submission" date="2022-11" db="UniProtKB">
        <authorList>
            <consortium name="EnsemblMetazoa"/>
        </authorList>
    </citation>
    <scope>IDENTIFICATION</scope>
</reference>
<proteinExistence type="predicted"/>
<dbReference type="Gene3D" id="3.40.50.300">
    <property type="entry name" value="P-loop containing nucleotide triphosphate hydrolases"/>
    <property type="match status" value="1"/>
</dbReference>
<sequence>MADGLRRACLWSMPRSVSTAMVKCLSYVDGIQVVNQLYAVGHYMGVTGELPEPDPNNSTVCQILDTIRRFDVEKDKASGIDYTMLSYQWIRDEVLEASYPDKKLLLCRDQAQYLNGRYDMLPRGFKHSFLIRHPIRVFRSYKTFLANMWGCEIPDMRALPPIAFPSGCGFKELYDLAEYVRENIDPSPVILDADDLLQDPAGILSTYCSRMGIPYSDNLLSWQADGDDITKTWIMGNIVQASNRRNGFYKRAFESVGFEEPSLLPDLASLPDDVQACVEYSMDYYERLHRERIKPQNN</sequence>
<dbReference type="PANTHER" id="PTHR48312:SF1">
    <property type="entry name" value="SULFOTRANSFERASE"/>
    <property type="match status" value="1"/>
</dbReference>
<dbReference type="SUPFAM" id="SSF52540">
    <property type="entry name" value="P-loop containing nucleoside triphosphate hydrolases"/>
    <property type="match status" value="1"/>
</dbReference>
<dbReference type="AlphaFoldDB" id="A0A914B5Q7"/>